<sequence length="81" mass="8735">MGRVSQDFKMKYVPSSALYLQPSVGTGVSLIQPQFTGLSRRQTGGLRIVISVSKPYLRDTSVLPVPNRGEAALSQLGADEL</sequence>
<comment type="caution">
    <text evidence="1">The sequence shown here is derived from an EMBL/GenBank/DDBJ whole genome shotgun (WGS) entry which is preliminary data.</text>
</comment>
<reference evidence="1 2" key="1">
    <citation type="journal article" date="2021" name="BMC Genomics">
        <title>Datura genome reveals duplications of psychoactive alkaloid biosynthetic genes and high mutation rate following tissue culture.</title>
        <authorList>
            <person name="Rajewski A."/>
            <person name="Carter-House D."/>
            <person name="Stajich J."/>
            <person name="Litt A."/>
        </authorList>
    </citation>
    <scope>NUCLEOTIDE SEQUENCE [LARGE SCALE GENOMIC DNA]</scope>
    <source>
        <strain evidence="1">AR-01</strain>
    </source>
</reference>
<evidence type="ECO:0000313" key="1">
    <source>
        <dbReference type="EMBL" id="MCD9642377.1"/>
    </source>
</evidence>
<dbReference type="Proteomes" id="UP000823775">
    <property type="component" value="Unassembled WGS sequence"/>
</dbReference>
<gene>
    <name evidence="1" type="ORF">HAX54_029184</name>
</gene>
<proteinExistence type="predicted"/>
<organism evidence="1 2">
    <name type="scientific">Datura stramonium</name>
    <name type="common">Jimsonweed</name>
    <name type="synonym">Common thornapple</name>
    <dbReference type="NCBI Taxonomy" id="4076"/>
    <lineage>
        <taxon>Eukaryota</taxon>
        <taxon>Viridiplantae</taxon>
        <taxon>Streptophyta</taxon>
        <taxon>Embryophyta</taxon>
        <taxon>Tracheophyta</taxon>
        <taxon>Spermatophyta</taxon>
        <taxon>Magnoliopsida</taxon>
        <taxon>eudicotyledons</taxon>
        <taxon>Gunneridae</taxon>
        <taxon>Pentapetalae</taxon>
        <taxon>asterids</taxon>
        <taxon>lamiids</taxon>
        <taxon>Solanales</taxon>
        <taxon>Solanaceae</taxon>
        <taxon>Solanoideae</taxon>
        <taxon>Datureae</taxon>
        <taxon>Datura</taxon>
    </lineage>
</organism>
<name>A0ABS8V5U0_DATST</name>
<keyword evidence="2" id="KW-1185">Reference proteome</keyword>
<dbReference type="EMBL" id="JACEIK010003611">
    <property type="protein sequence ID" value="MCD9642377.1"/>
    <property type="molecule type" value="Genomic_DNA"/>
</dbReference>
<feature type="non-terminal residue" evidence="1">
    <location>
        <position position="81"/>
    </location>
</feature>
<accession>A0ABS8V5U0</accession>
<protein>
    <submittedName>
        <fullName evidence="1">Uncharacterized protein</fullName>
    </submittedName>
</protein>
<evidence type="ECO:0000313" key="2">
    <source>
        <dbReference type="Proteomes" id="UP000823775"/>
    </source>
</evidence>